<feature type="domain" description="Rho termination factor-like N-terminal" evidence="1">
    <location>
        <begin position="36"/>
        <end position="67"/>
    </location>
</feature>
<dbReference type="Proteomes" id="UP001596105">
    <property type="component" value="Unassembled WGS sequence"/>
</dbReference>
<dbReference type="EMBL" id="JBHSMH010000011">
    <property type="protein sequence ID" value="MFC5468417.1"/>
    <property type="molecule type" value="Genomic_DNA"/>
</dbReference>
<gene>
    <name evidence="2" type="ORF">ACFPPD_06770</name>
</gene>
<sequence>MGLAAFNRMRRLAAEQEQAEEREQSAVPNDKPILELTFSELRAAAKAREIEGYGKMSKEQLVVALSQQGGET</sequence>
<dbReference type="Pfam" id="PF07498">
    <property type="entry name" value="Rho_N"/>
    <property type="match status" value="1"/>
</dbReference>
<keyword evidence="3" id="KW-1185">Reference proteome</keyword>
<evidence type="ECO:0000259" key="1">
    <source>
        <dbReference type="Pfam" id="PF07498"/>
    </source>
</evidence>
<evidence type="ECO:0000313" key="2">
    <source>
        <dbReference type="EMBL" id="MFC5468417.1"/>
    </source>
</evidence>
<protein>
    <submittedName>
        <fullName evidence="2">Rho termination factor N-terminal domain-containing protein</fullName>
    </submittedName>
</protein>
<evidence type="ECO:0000313" key="3">
    <source>
        <dbReference type="Proteomes" id="UP001596105"/>
    </source>
</evidence>
<comment type="caution">
    <text evidence="2">The sequence shown here is derived from an EMBL/GenBank/DDBJ whole genome shotgun (WGS) entry which is preliminary data.</text>
</comment>
<dbReference type="RefSeq" id="WP_209748599.1">
    <property type="nucleotide sequence ID" value="NZ_JBHSMH010000011.1"/>
</dbReference>
<dbReference type="InterPro" id="IPR011112">
    <property type="entry name" value="Rho-like_N"/>
</dbReference>
<proteinExistence type="predicted"/>
<accession>A0ABW0LTX4</accession>
<reference evidence="3" key="1">
    <citation type="journal article" date="2019" name="Int. J. Syst. Evol. Microbiol.">
        <title>The Global Catalogue of Microorganisms (GCM) 10K type strain sequencing project: providing services to taxonomists for standard genome sequencing and annotation.</title>
        <authorList>
            <consortium name="The Broad Institute Genomics Platform"/>
            <consortium name="The Broad Institute Genome Sequencing Center for Infectious Disease"/>
            <person name="Wu L."/>
            <person name="Ma J."/>
        </authorList>
    </citation>
    <scope>NUCLEOTIDE SEQUENCE [LARGE SCALE GENOMIC DNA]</scope>
    <source>
        <strain evidence="3">CCUG 57113</strain>
    </source>
</reference>
<name>A0ABW0LTX4_9BACL</name>
<organism evidence="2 3">
    <name type="scientific">Cohnella suwonensis</name>
    <dbReference type="NCBI Taxonomy" id="696072"/>
    <lineage>
        <taxon>Bacteria</taxon>
        <taxon>Bacillati</taxon>
        <taxon>Bacillota</taxon>
        <taxon>Bacilli</taxon>
        <taxon>Bacillales</taxon>
        <taxon>Paenibacillaceae</taxon>
        <taxon>Cohnella</taxon>
    </lineage>
</organism>